<gene>
    <name evidence="1" type="ORF">SAMN04488050_102117</name>
</gene>
<dbReference type="Proteomes" id="UP000199392">
    <property type="component" value="Unassembled WGS sequence"/>
</dbReference>
<dbReference type="AlphaFoldDB" id="A0A1I6QJU5"/>
<sequence>MIGRKEKRALSGKAGVLTERVAFDENVGVTGSLGGTVTTWTERHLCRAEWIYQRGDEAVQAARLAGRRVFKIKVRSCAATRSITTDYRMRDMRRGLPSGVGEDVLPGNRWDVKDVDAITDRQWVYLTVEGEVVS</sequence>
<organism evidence="1 2">
    <name type="scientific">Alloyangia pacifica</name>
    <dbReference type="NCBI Taxonomy" id="311180"/>
    <lineage>
        <taxon>Bacteria</taxon>
        <taxon>Pseudomonadati</taxon>
        <taxon>Pseudomonadota</taxon>
        <taxon>Alphaproteobacteria</taxon>
        <taxon>Rhodobacterales</taxon>
        <taxon>Roseobacteraceae</taxon>
        <taxon>Alloyangia</taxon>
    </lineage>
</organism>
<dbReference type="STRING" id="311180.SAMN04488050_102117"/>
<keyword evidence="2" id="KW-1185">Reference proteome</keyword>
<proteinExistence type="predicted"/>
<reference evidence="2" key="1">
    <citation type="submission" date="2016-10" db="EMBL/GenBank/DDBJ databases">
        <authorList>
            <person name="Varghese N."/>
            <person name="Submissions S."/>
        </authorList>
    </citation>
    <scope>NUCLEOTIDE SEQUENCE [LARGE SCALE GENOMIC DNA]</scope>
    <source>
        <strain evidence="2">DSM 26894</strain>
    </source>
</reference>
<evidence type="ECO:0000313" key="2">
    <source>
        <dbReference type="Proteomes" id="UP000199392"/>
    </source>
</evidence>
<name>A0A1I6QJU5_9RHOB</name>
<accession>A0A1I6QJU5</accession>
<dbReference type="Gene3D" id="2.40.10.270">
    <property type="entry name" value="Bacteriophage SPP1 head-tail adaptor protein"/>
    <property type="match status" value="1"/>
</dbReference>
<dbReference type="EMBL" id="FOZW01000002">
    <property type="protein sequence ID" value="SFS52620.1"/>
    <property type="molecule type" value="Genomic_DNA"/>
</dbReference>
<dbReference type="RefSeq" id="WP_256218737.1">
    <property type="nucleotide sequence ID" value="NZ_FNCL01000001.1"/>
</dbReference>
<dbReference type="InterPro" id="IPR008767">
    <property type="entry name" value="Phage_SPP1_head-tail_adaptor"/>
</dbReference>
<dbReference type="Pfam" id="PF05521">
    <property type="entry name" value="Phage_HCP"/>
    <property type="match status" value="1"/>
</dbReference>
<protein>
    <submittedName>
        <fullName evidence="1">Phage head-tail joining protein</fullName>
    </submittedName>
</protein>
<dbReference type="InterPro" id="IPR038666">
    <property type="entry name" value="SSP1_head-tail_sf"/>
</dbReference>
<evidence type="ECO:0000313" key="1">
    <source>
        <dbReference type="EMBL" id="SFS52620.1"/>
    </source>
</evidence>